<evidence type="ECO:0000256" key="3">
    <source>
        <dbReference type="ARBA" id="ARBA00023098"/>
    </source>
</evidence>
<reference evidence="4" key="1">
    <citation type="submission" date="2019-05" db="EMBL/GenBank/DDBJ databases">
        <title>Annotation for the trematode Fasciolopsis buski.</title>
        <authorList>
            <person name="Choi Y.-J."/>
        </authorList>
    </citation>
    <scope>NUCLEOTIDE SEQUENCE</scope>
    <source>
        <strain evidence="4">HT</strain>
        <tissue evidence="4">Whole worm</tissue>
    </source>
</reference>
<dbReference type="Proteomes" id="UP000728185">
    <property type="component" value="Unassembled WGS sequence"/>
</dbReference>
<evidence type="ECO:0000256" key="1">
    <source>
        <dbReference type="ARBA" id="ARBA00000798"/>
    </source>
</evidence>
<dbReference type="InterPro" id="IPR015679">
    <property type="entry name" value="PLipase_D_fam"/>
</dbReference>
<organism evidence="4 5">
    <name type="scientific">Fasciolopsis buskii</name>
    <dbReference type="NCBI Taxonomy" id="27845"/>
    <lineage>
        <taxon>Eukaryota</taxon>
        <taxon>Metazoa</taxon>
        <taxon>Spiralia</taxon>
        <taxon>Lophotrochozoa</taxon>
        <taxon>Platyhelminthes</taxon>
        <taxon>Trematoda</taxon>
        <taxon>Digenea</taxon>
        <taxon>Plagiorchiida</taxon>
        <taxon>Echinostomata</taxon>
        <taxon>Echinostomatoidea</taxon>
        <taxon>Fasciolidae</taxon>
        <taxon>Fasciolopsis</taxon>
    </lineage>
</organism>
<dbReference type="PANTHER" id="PTHR18896">
    <property type="entry name" value="PHOSPHOLIPASE D"/>
    <property type="match status" value="1"/>
</dbReference>
<comment type="caution">
    <text evidence="4">The sequence shown here is derived from an EMBL/GenBank/DDBJ whole genome shotgun (WGS) entry which is preliminary data.</text>
</comment>
<accession>A0A8E0VE41</accession>
<evidence type="ECO:0000313" key="5">
    <source>
        <dbReference type="Proteomes" id="UP000728185"/>
    </source>
</evidence>
<dbReference type="EMBL" id="LUCM01008738">
    <property type="protein sequence ID" value="KAA0187962.1"/>
    <property type="molecule type" value="Genomic_DNA"/>
</dbReference>
<keyword evidence="3" id="KW-0443">Lipid metabolism</keyword>
<dbReference type="PANTHER" id="PTHR18896:SF76">
    <property type="entry name" value="PHOSPHOLIPASE"/>
    <property type="match status" value="1"/>
</dbReference>
<name>A0A8E0VE41_9TREM</name>
<sequence length="244" mass="28518">MCCLITIFKQPRWLVLKDTYLIYMTRKVRQMKAGNANENTFEMDQKDRVLALPGRTRRNWRLCKVFLMDQEFAFRPEVHKGLRANFLKLYNTHGKMITICPSTNKLFEWNEALTAILGTQAARDYIGYNRFGSFAPPRPDTRVTVFVDGAYYMEAVARGIAQAQHEIFITDWCMNPEIFLRRPSQSNTWRLDKLLQAKAVSFCLPWRNCLVWYFSSGTNRILESILESIPSEPTAWRYFTAAAE</sequence>
<dbReference type="GO" id="GO:0004630">
    <property type="term" value="F:phospholipase D activity"/>
    <property type="evidence" value="ECO:0007669"/>
    <property type="project" value="UniProtKB-EC"/>
</dbReference>
<evidence type="ECO:0000256" key="2">
    <source>
        <dbReference type="ARBA" id="ARBA00022737"/>
    </source>
</evidence>
<dbReference type="OrthoDB" id="14911at2759"/>
<keyword evidence="2" id="KW-0677">Repeat</keyword>
<dbReference type="GO" id="GO:0009395">
    <property type="term" value="P:phospholipid catabolic process"/>
    <property type="evidence" value="ECO:0007669"/>
    <property type="project" value="TreeGrafter"/>
</dbReference>
<dbReference type="AlphaFoldDB" id="A0A8E0VE41"/>
<keyword evidence="5" id="KW-1185">Reference proteome</keyword>
<protein>
    <submittedName>
        <fullName evidence="4">Phospholipase D</fullName>
    </submittedName>
</protein>
<gene>
    <name evidence="4" type="ORF">FBUS_08869</name>
</gene>
<evidence type="ECO:0000313" key="4">
    <source>
        <dbReference type="EMBL" id="KAA0187962.1"/>
    </source>
</evidence>
<proteinExistence type="predicted"/>
<dbReference type="SUPFAM" id="SSF56024">
    <property type="entry name" value="Phospholipase D/nuclease"/>
    <property type="match status" value="1"/>
</dbReference>
<comment type="catalytic activity">
    <reaction evidence="1">
        <text>a 1,2-diacyl-sn-glycero-3-phosphocholine + H2O = a 1,2-diacyl-sn-glycero-3-phosphate + choline + H(+)</text>
        <dbReference type="Rhea" id="RHEA:14445"/>
        <dbReference type="ChEBI" id="CHEBI:15354"/>
        <dbReference type="ChEBI" id="CHEBI:15377"/>
        <dbReference type="ChEBI" id="CHEBI:15378"/>
        <dbReference type="ChEBI" id="CHEBI:57643"/>
        <dbReference type="ChEBI" id="CHEBI:58608"/>
        <dbReference type="EC" id="3.1.4.4"/>
    </reaction>
</comment>